<comment type="caution">
    <text evidence="2">The sequence shown here is derived from an EMBL/GenBank/DDBJ whole genome shotgun (WGS) entry which is preliminary data.</text>
</comment>
<dbReference type="InterPro" id="IPR025392">
    <property type="entry name" value="DUF4124"/>
</dbReference>
<accession>A0A7X0JXP7</accession>
<dbReference type="Pfam" id="PF13511">
    <property type="entry name" value="DUF4124"/>
    <property type="match status" value="1"/>
</dbReference>
<dbReference type="EMBL" id="JACHHT010000003">
    <property type="protein sequence ID" value="MBB6523191.1"/>
    <property type="molecule type" value="Genomic_DNA"/>
</dbReference>
<dbReference type="AlphaFoldDB" id="A0A7X0JXP7"/>
<organism evidence="2 3">
    <name type="scientific">Pseudoteredinibacter isoporae</name>
    <dbReference type="NCBI Taxonomy" id="570281"/>
    <lineage>
        <taxon>Bacteria</taxon>
        <taxon>Pseudomonadati</taxon>
        <taxon>Pseudomonadota</taxon>
        <taxon>Gammaproteobacteria</taxon>
        <taxon>Cellvibrionales</taxon>
        <taxon>Cellvibrionaceae</taxon>
        <taxon>Pseudoteredinibacter</taxon>
    </lineage>
</organism>
<feature type="domain" description="DUF4124" evidence="1">
    <location>
        <begin position="9"/>
        <end position="54"/>
    </location>
</feature>
<protein>
    <submittedName>
        <fullName evidence="2">Sec-independent protein translocase protein TatA</fullName>
    </submittedName>
</protein>
<sequence length="156" mass="17621">MRLFIVLIFAAVSAQGSSVYKCTDKHGNPVYSDKPCKGVKGVEAKVSITPPPTSGSSFDDSDNEKIKDLRKKWDRDKLEKEIKQAKRDILRYRRAMDSEVSQLEQEQRMAANNLAGAQYHSSLSTQIRAATQKYTALIEDKREEIKAKQSKLEAIE</sequence>
<evidence type="ECO:0000313" key="2">
    <source>
        <dbReference type="EMBL" id="MBB6523191.1"/>
    </source>
</evidence>
<name>A0A7X0JXP7_9GAMM</name>
<evidence type="ECO:0000259" key="1">
    <source>
        <dbReference type="Pfam" id="PF13511"/>
    </source>
</evidence>
<dbReference type="RefSeq" id="WP_166843705.1">
    <property type="nucleotide sequence ID" value="NZ_JAAONY010000003.1"/>
</dbReference>
<proteinExistence type="predicted"/>
<dbReference type="InParanoid" id="A0A7X0JXP7"/>
<keyword evidence="3" id="KW-1185">Reference proteome</keyword>
<evidence type="ECO:0000313" key="3">
    <source>
        <dbReference type="Proteomes" id="UP000528457"/>
    </source>
</evidence>
<gene>
    <name evidence="2" type="ORF">HNR48_003493</name>
</gene>
<dbReference type="Proteomes" id="UP000528457">
    <property type="component" value="Unassembled WGS sequence"/>
</dbReference>
<reference evidence="2 3" key="1">
    <citation type="submission" date="2020-08" db="EMBL/GenBank/DDBJ databases">
        <title>Genomic Encyclopedia of Type Strains, Phase IV (KMG-IV): sequencing the most valuable type-strain genomes for metagenomic binning, comparative biology and taxonomic classification.</title>
        <authorList>
            <person name="Goeker M."/>
        </authorList>
    </citation>
    <scope>NUCLEOTIDE SEQUENCE [LARGE SCALE GENOMIC DNA]</scope>
    <source>
        <strain evidence="2 3">DSM 22368</strain>
    </source>
</reference>